<dbReference type="Pfam" id="PF13288">
    <property type="entry name" value="DXPR_C"/>
    <property type="match status" value="1"/>
</dbReference>
<evidence type="ECO:0000256" key="2">
    <source>
        <dbReference type="ARBA" id="ARBA00005094"/>
    </source>
</evidence>
<feature type="binding site" evidence="13">
    <location>
        <position position="186"/>
    </location>
    <ligand>
        <name>1-deoxy-D-xylulose 5-phosphate</name>
        <dbReference type="ChEBI" id="CHEBI:57792"/>
    </ligand>
</feature>
<keyword evidence="5 13" id="KW-0479">Metal-binding</keyword>
<feature type="binding site" evidence="13">
    <location>
        <position position="151"/>
    </location>
    <ligand>
        <name>1-deoxy-D-xylulose 5-phosphate</name>
        <dbReference type="ChEBI" id="CHEBI:57792"/>
    </ligand>
</feature>
<feature type="binding site" evidence="13">
    <location>
        <position position="209"/>
    </location>
    <ligand>
        <name>1-deoxy-D-xylulose 5-phosphate</name>
        <dbReference type="ChEBI" id="CHEBI:57792"/>
    </ligand>
</feature>
<dbReference type="PANTHER" id="PTHR30525:SF0">
    <property type="entry name" value="1-DEOXY-D-XYLULOSE 5-PHOSPHATE REDUCTOISOMERASE, CHLOROPLASTIC"/>
    <property type="match status" value="1"/>
</dbReference>
<dbReference type="FunFam" id="1.10.1740.10:FF:000004">
    <property type="entry name" value="1-deoxy-D-xylulose 5-phosphate reductoisomerase"/>
    <property type="match status" value="1"/>
</dbReference>
<feature type="binding site" evidence="13">
    <location>
        <position position="231"/>
    </location>
    <ligand>
        <name>Mn(2+)</name>
        <dbReference type="ChEBI" id="CHEBI:29035"/>
    </ligand>
</feature>
<dbReference type="Pfam" id="PF02670">
    <property type="entry name" value="DXP_reductoisom"/>
    <property type="match status" value="1"/>
</dbReference>
<reference evidence="17 18" key="1">
    <citation type="submission" date="2016-10" db="EMBL/GenBank/DDBJ databases">
        <authorList>
            <person name="Varghese N."/>
            <person name="Submissions S."/>
        </authorList>
    </citation>
    <scope>NUCLEOTIDE SEQUENCE [LARGE SCALE GENOMIC DNA]</scope>
    <source>
        <strain evidence="17 18">22B</strain>
    </source>
</reference>
<feature type="binding site" evidence="13">
    <location>
        <position position="124"/>
    </location>
    <ligand>
        <name>NADPH</name>
        <dbReference type="ChEBI" id="CHEBI:57783"/>
    </ligand>
</feature>
<dbReference type="Gene3D" id="1.10.1740.10">
    <property type="match status" value="1"/>
</dbReference>
<comment type="cofactor">
    <cofactor evidence="13">
        <name>Mg(2+)</name>
        <dbReference type="ChEBI" id="CHEBI:18420"/>
    </cofactor>
    <cofactor evidence="13">
        <name>Mn(2+)</name>
        <dbReference type="ChEBI" id="CHEBI:29035"/>
    </cofactor>
</comment>
<evidence type="ECO:0000256" key="12">
    <source>
        <dbReference type="ARBA" id="ARBA00071224"/>
    </source>
</evidence>
<keyword evidence="6 13" id="KW-0521">NADP</keyword>
<dbReference type="UniPathway" id="UPA00056">
    <property type="reaction ID" value="UER00092"/>
</dbReference>
<comment type="catalytic activity">
    <reaction evidence="10">
        <text>2-C-methyl-D-erythritol 4-phosphate + NADP(+) = 1-deoxy-D-xylulose 5-phosphate + NADPH + H(+)</text>
        <dbReference type="Rhea" id="RHEA:13717"/>
        <dbReference type="ChEBI" id="CHEBI:15378"/>
        <dbReference type="ChEBI" id="CHEBI:57783"/>
        <dbReference type="ChEBI" id="CHEBI:57792"/>
        <dbReference type="ChEBI" id="CHEBI:58262"/>
        <dbReference type="ChEBI" id="CHEBI:58349"/>
        <dbReference type="EC" id="1.1.1.267"/>
    </reaction>
    <physiologicalReaction direction="right-to-left" evidence="10">
        <dbReference type="Rhea" id="RHEA:13719"/>
    </physiologicalReaction>
</comment>
<sequence length="399" mass="42851">MKSVTLLGATGSIGTSTLDVIRRHKDEFCLHGIVANSSVDKTIEIIREFKPQRVALADTLACKKLQEELIKQNLFAEVLEGQKGVEELSGDGAAEIVVAAIVGAAGLKPILAAVKTGCIVALANKESLVMSGKIFFEESKKYGAKILPVDSEHSAIFQCLPYELQTNLGFCDLKKANVSKILLTGSGGPFRDTPLAELPAVTPKQAVAHPVWSMGPKISVDSATMMNKGLEFIEARYLFNATDEDIKVVIHPQSVIHSMVAYTDGAVLAQMGQPDMRTPIAVAMGFPERIESGVAPLDFEKLGELTFRAPDYDRYPCLKLAMQASVSGQGATTALNAANEIAVGAFLKEKIRYTDIAVVVEKVLNTFGSPELKTVDEVMNADSQSREIAIQAVKELANG</sequence>
<feature type="binding site" evidence="13">
    <location>
        <position position="125"/>
    </location>
    <ligand>
        <name>1-deoxy-D-xylulose 5-phosphate</name>
        <dbReference type="ChEBI" id="CHEBI:57792"/>
    </ligand>
</feature>
<comment type="pathway">
    <text evidence="2 13">Isoprenoid biosynthesis; isopentenyl diphosphate biosynthesis via DXP pathway; isopentenyl diphosphate from 1-deoxy-D-xylulose 5-phosphate: step 1/6.</text>
</comment>
<evidence type="ECO:0000256" key="4">
    <source>
        <dbReference type="ARBA" id="ARBA00012366"/>
    </source>
</evidence>
<dbReference type="GO" id="GO:0051484">
    <property type="term" value="P:isopentenyl diphosphate biosynthetic process, methylerythritol 4-phosphate pathway involved in terpenoid biosynthetic process"/>
    <property type="evidence" value="ECO:0007669"/>
    <property type="project" value="UniProtKB-ARBA"/>
</dbReference>
<keyword evidence="9 13" id="KW-0414">Isoprene biosynthesis</keyword>
<evidence type="ECO:0000256" key="11">
    <source>
        <dbReference type="ARBA" id="ARBA00054845"/>
    </source>
</evidence>
<feature type="binding site" evidence="13">
    <location>
        <position position="12"/>
    </location>
    <ligand>
        <name>NADPH</name>
        <dbReference type="ChEBI" id="CHEBI:57783"/>
    </ligand>
</feature>
<dbReference type="InterPro" id="IPR036169">
    <property type="entry name" value="DXPR_C_sf"/>
</dbReference>
<dbReference type="InterPro" id="IPR026877">
    <property type="entry name" value="DXPR_C"/>
</dbReference>
<dbReference type="SUPFAM" id="SSF51735">
    <property type="entry name" value="NAD(P)-binding Rossmann-fold domains"/>
    <property type="match status" value="1"/>
</dbReference>
<feature type="binding site" evidence="13">
    <location>
        <position position="227"/>
    </location>
    <ligand>
        <name>1-deoxy-D-xylulose 5-phosphate</name>
        <dbReference type="ChEBI" id="CHEBI:57792"/>
    </ligand>
</feature>
<keyword evidence="13" id="KW-0460">Magnesium</keyword>
<feature type="binding site" evidence="13">
    <location>
        <position position="11"/>
    </location>
    <ligand>
        <name>NADPH</name>
        <dbReference type="ChEBI" id="CHEBI:57783"/>
    </ligand>
</feature>
<dbReference type="SUPFAM" id="SSF69055">
    <property type="entry name" value="1-deoxy-D-xylulose-5-phosphate reductoisomerase, C-terminal domain"/>
    <property type="match status" value="1"/>
</dbReference>
<dbReference type="Gene3D" id="3.40.50.720">
    <property type="entry name" value="NAD(P)-binding Rossmann-like Domain"/>
    <property type="match status" value="1"/>
</dbReference>
<keyword evidence="17" id="KW-0413">Isomerase</keyword>
<dbReference type="GO" id="GO:0030604">
    <property type="term" value="F:1-deoxy-D-xylulose-5-phosphate reductoisomerase activity"/>
    <property type="evidence" value="ECO:0007669"/>
    <property type="project" value="UniProtKB-UniRule"/>
</dbReference>
<dbReference type="GO" id="GO:0070402">
    <property type="term" value="F:NADPH binding"/>
    <property type="evidence" value="ECO:0007669"/>
    <property type="project" value="InterPro"/>
</dbReference>
<feature type="domain" description="1-deoxy-D-xylulose 5-phosphate reductoisomerase C-terminal" evidence="15">
    <location>
        <begin position="146"/>
        <end position="239"/>
    </location>
</feature>
<dbReference type="OrthoDB" id="9806546at2"/>
<feature type="binding site" evidence="13">
    <location>
        <position position="215"/>
    </location>
    <ligand>
        <name>NADPH</name>
        <dbReference type="ChEBI" id="CHEBI:57783"/>
    </ligand>
</feature>
<evidence type="ECO:0000256" key="1">
    <source>
        <dbReference type="ARBA" id="ARBA00001941"/>
    </source>
</evidence>
<dbReference type="GO" id="GO:0016853">
    <property type="term" value="F:isomerase activity"/>
    <property type="evidence" value="ECO:0007669"/>
    <property type="project" value="UniProtKB-KW"/>
</dbReference>
<dbReference type="Pfam" id="PF08436">
    <property type="entry name" value="DXP_redisom_C"/>
    <property type="match status" value="1"/>
</dbReference>
<feature type="binding site" evidence="13">
    <location>
        <position position="10"/>
    </location>
    <ligand>
        <name>NADPH</name>
        <dbReference type="ChEBI" id="CHEBI:57783"/>
    </ligand>
</feature>
<evidence type="ECO:0000256" key="6">
    <source>
        <dbReference type="ARBA" id="ARBA00022857"/>
    </source>
</evidence>
<evidence type="ECO:0000259" key="14">
    <source>
        <dbReference type="Pfam" id="PF02670"/>
    </source>
</evidence>
<comment type="caution">
    <text evidence="13">Lacks conserved residue(s) required for the propagation of feature annotation.</text>
</comment>
<dbReference type="RefSeq" id="WP_074841168.1">
    <property type="nucleotide sequence ID" value="NZ_CP047056.1"/>
</dbReference>
<proteinExistence type="inferred from homology"/>
<keyword evidence="7 13" id="KW-0560">Oxidoreductase</keyword>
<gene>
    <name evidence="13" type="primary">dxr</name>
    <name evidence="17" type="ORF">SAMN04487865_104412</name>
</gene>
<feature type="binding site" evidence="13">
    <location>
        <position position="231"/>
    </location>
    <ligand>
        <name>1-deoxy-D-xylulose 5-phosphate</name>
        <dbReference type="ChEBI" id="CHEBI:57792"/>
    </ligand>
</feature>
<dbReference type="Proteomes" id="UP000243374">
    <property type="component" value="Unassembled WGS sequence"/>
</dbReference>
<comment type="function">
    <text evidence="11 13">Catalyzes the NADPH-dependent rearrangement and reduction of 1-deoxy-D-xylulose-5-phosphate (DXP) to 2-C-methyl-D-erythritol 4-phosphate (MEP).</text>
</comment>
<organism evidence="17 18">
    <name type="scientific">Succinivibrio dextrinosolvens</name>
    <dbReference type="NCBI Taxonomy" id="83771"/>
    <lineage>
        <taxon>Bacteria</taxon>
        <taxon>Pseudomonadati</taxon>
        <taxon>Pseudomonadota</taxon>
        <taxon>Gammaproteobacteria</taxon>
        <taxon>Aeromonadales</taxon>
        <taxon>Succinivibrionaceae</taxon>
        <taxon>Succinivibrio</taxon>
    </lineage>
</organism>
<dbReference type="NCBIfam" id="TIGR00243">
    <property type="entry name" value="Dxr"/>
    <property type="match status" value="1"/>
</dbReference>
<feature type="binding site" evidence="13">
    <location>
        <position position="152"/>
    </location>
    <ligand>
        <name>Mn(2+)</name>
        <dbReference type="ChEBI" id="CHEBI:29035"/>
    </ligand>
</feature>
<dbReference type="SUPFAM" id="SSF55347">
    <property type="entry name" value="Glyceraldehyde-3-phosphate dehydrogenase-like, C-terminal domain"/>
    <property type="match status" value="1"/>
</dbReference>
<dbReference type="HAMAP" id="MF_00183">
    <property type="entry name" value="DXP_reductoisom"/>
    <property type="match status" value="1"/>
</dbReference>
<accession>A0A662ZAU1</accession>
<feature type="binding site" evidence="13">
    <location>
        <position position="150"/>
    </location>
    <ligand>
        <name>Mn(2+)</name>
        <dbReference type="ChEBI" id="CHEBI:29035"/>
    </ligand>
</feature>
<feature type="domain" description="1-deoxy-D-xylulose 5-phosphate reductoisomerase N-terminal" evidence="14">
    <location>
        <begin position="4"/>
        <end position="132"/>
    </location>
</feature>
<dbReference type="FunFam" id="3.40.50.720:FF:000045">
    <property type="entry name" value="1-deoxy-D-xylulose 5-phosphate reductoisomerase"/>
    <property type="match status" value="1"/>
</dbReference>
<comment type="similarity">
    <text evidence="3 13">Belongs to the DXR family.</text>
</comment>
<evidence type="ECO:0000256" key="13">
    <source>
        <dbReference type="HAMAP-Rule" id="MF_00183"/>
    </source>
</evidence>
<evidence type="ECO:0000313" key="17">
    <source>
        <dbReference type="EMBL" id="SFK25505.1"/>
    </source>
</evidence>
<feature type="binding site" evidence="13">
    <location>
        <position position="222"/>
    </location>
    <ligand>
        <name>1-deoxy-D-xylulose 5-phosphate</name>
        <dbReference type="ChEBI" id="CHEBI:57792"/>
    </ligand>
</feature>
<protein>
    <recommendedName>
        <fullName evidence="12 13">1-deoxy-D-xylulose 5-phosphate reductoisomerase</fullName>
        <shortName evidence="13">DXP reductoisomerase</shortName>
        <ecNumber evidence="4 13">1.1.1.267</ecNumber>
    </recommendedName>
    <alternativeName>
        <fullName evidence="13">1-deoxyxylulose-5-phosphate reductoisomerase</fullName>
    </alternativeName>
    <alternativeName>
        <fullName evidence="13">2-C-methyl-D-erythritol 4-phosphate synthase</fullName>
    </alternativeName>
</protein>
<feature type="binding site" evidence="13">
    <location>
        <position position="152"/>
    </location>
    <ligand>
        <name>1-deoxy-D-xylulose 5-phosphate</name>
        <dbReference type="ChEBI" id="CHEBI:57792"/>
    </ligand>
</feature>
<dbReference type="PANTHER" id="PTHR30525">
    <property type="entry name" value="1-DEOXY-D-XYLULOSE 5-PHOSPHATE REDUCTOISOMERASE"/>
    <property type="match status" value="1"/>
</dbReference>
<dbReference type="EC" id="1.1.1.267" evidence="4 13"/>
<keyword evidence="8 13" id="KW-0464">Manganese</keyword>
<evidence type="ECO:0000256" key="10">
    <source>
        <dbReference type="ARBA" id="ARBA00048543"/>
    </source>
</evidence>
<evidence type="ECO:0000256" key="5">
    <source>
        <dbReference type="ARBA" id="ARBA00022723"/>
    </source>
</evidence>
<evidence type="ECO:0000256" key="8">
    <source>
        <dbReference type="ARBA" id="ARBA00023211"/>
    </source>
</evidence>
<dbReference type="AlphaFoldDB" id="A0A662ZAU1"/>
<dbReference type="InterPro" id="IPR013512">
    <property type="entry name" value="DXP_reductoisomerase_N"/>
</dbReference>
<evidence type="ECO:0000313" key="18">
    <source>
        <dbReference type="Proteomes" id="UP000243374"/>
    </source>
</evidence>
<evidence type="ECO:0000256" key="3">
    <source>
        <dbReference type="ARBA" id="ARBA00006825"/>
    </source>
</evidence>
<keyword evidence="18" id="KW-1185">Reference proteome</keyword>
<evidence type="ECO:0000259" key="16">
    <source>
        <dbReference type="Pfam" id="PF13288"/>
    </source>
</evidence>
<dbReference type="EMBL" id="FOSF01000044">
    <property type="protein sequence ID" value="SFK25505.1"/>
    <property type="molecule type" value="Genomic_DNA"/>
</dbReference>
<feature type="binding site" evidence="13">
    <location>
        <position position="126"/>
    </location>
    <ligand>
        <name>NADPH</name>
        <dbReference type="ChEBI" id="CHEBI:57783"/>
    </ligand>
</feature>
<dbReference type="InterPro" id="IPR036291">
    <property type="entry name" value="NAD(P)-bd_dom_sf"/>
</dbReference>
<name>A0A662ZAU1_9GAMM</name>
<feature type="domain" description="DXP reductoisomerase C-terminal" evidence="16">
    <location>
        <begin position="271"/>
        <end position="387"/>
    </location>
</feature>
<dbReference type="NCBIfam" id="NF003938">
    <property type="entry name" value="PRK05447.1-1"/>
    <property type="match status" value="1"/>
</dbReference>
<dbReference type="InterPro" id="IPR013644">
    <property type="entry name" value="DXP_reductoisomerase_C"/>
</dbReference>
<dbReference type="InterPro" id="IPR003821">
    <property type="entry name" value="DXP_reductoisomerase"/>
</dbReference>
<feature type="binding site" evidence="13">
    <location>
        <position position="228"/>
    </location>
    <ligand>
        <name>1-deoxy-D-xylulose 5-phosphate</name>
        <dbReference type="ChEBI" id="CHEBI:57792"/>
    </ligand>
</feature>
<evidence type="ECO:0000259" key="15">
    <source>
        <dbReference type="Pfam" id="PF08436"/>
    </source>
</evidence>
<evidence type="ECO:0000256" key="7">
    <source>
        <dbReference type="ARBA" id="ARBA00023002"/>
    </source>
</evidence>
<comment type="cofactor">
    <cofactor evidence="1">
        <name>Co(2+)</name>
        <dbReference type="ChEBI" id="CHEBI:48828"/>
    </cofactor>
</comment>
<feature type="binding site" evidence="13">
    <location>
        <position position="13"/>
    </location>
    <ligand>
        <name>NADPH</name>
        <dbReference type="ChEBI" id="CHEBI:57783"/>
    </ligand>
</feature>
<dbReference type="PIRSF" id="PIRSF006205">
    <property type="entry name" value="Dxp_reductismrs"/>
    <property type="match status" value="1"/>
</dbReference>
<evidence type="ECO:0000256" key="9">
    <source>
        <dbReference type="ARBA" id="ARBA00023229"/>
    </source>
</evidence>
<dbReference type="GO" id="GO:0030145">
    <property type="term" value="F:manganese ion binding"/>
    <property type="evidence" value="ECO:0007669"/>
    <property type="project" value="TreeGrafter"/>
</dbReference>